<reference evidence="1 2" key="1">
    <citation type="submission" date="2019-02" db="EMBL/GenBank/DDBJ databases">
        <title>Deep-cultivation of Planctomycetes and their phenomic and genomic characterization uncovers novel biology.</title>
        <authorList>
            <person name="Wiegand S."/>
            <person name="Jogler M."/>
            <person name="Boedeker C."/>
            <person name="Pinto D."/>
            <person name="Vollmers J."/>
            <person name="Rivas-Marin E."/>
            <person name="Kohn T."/>
            <person name="Peeters S.H."/>
            <person name="Heuer A."/>
            <person name="Rast P."/>
            <person name="Oberbeckmann S."/>
            <person name="Bunk B."/>
            <person name="Jeske O."/>
            <person name="Meyerdierks A."/>
            <person name="Storesund J.E."/>
            <person name="Kallscheuer N."/>
            <person name="Luecker S."/>
            <person name="Lage O.M."/>
            <person name="Pohl T."/>
            <person name="Merkel B.J."/>
            <person name="Hornburger P."/>
            <person name="Mueller R.-W."/>
            <person name="Bruemmer F."/>
            <person name="Labrenz M."/>
            <person name="Spormann A.M."/>
            <person name="Op Den Camp H."/>
            <person name="Overmann J."/>
            <person name="Amann R."/>
            <person name="Jetten M.S.M."/>
            <person name="Mascher T."/>
            <person name="Medema M.H."/>
            <person name="Devos D.P."/>
            <person name="Kaster A.-K."/>
            <person name="Ovreas L."/>
            <person name="Rohde M."/>
            <person name="Galperin M.Y."/>
            <person name="Jogler C."/>
        </authorList>
    </citation>
    <scope>NUCLEOTIDE SEQUENCE [LARGE SCALE GENOMIC DNA]</scope>
    <source>
        <strain evidence="1 2">V7</strain>
    </source>
</reference>
<evidence type="ECO:0000313" key="2">
    <source>
        <dbReference type="Proteomes" id="UP000316476"/>
    </source>
</evidence>
<organism evidence="1 2">
    <name type="scientific">Crateriforma conspicua</name>
    <dbReference type="NCBI Taxonomy" id="2527996"/>
    <lineage>
        <taxon>Bacteria</taxon>
        <taxon>Pseudomonadati</taxon>
        <taxon>Planctomycetota</taxon>
        <taxon>Planctomycetia</taxon>
        <taxon>Planctomycetales</taxon>
        <taxon>Planctomycetaceae</taxon>
        <taxon>Crateriforma</taxon>
    </lineage>
</organism>
<protein>
    <submittedName>
        <fullName evidence="1">Uncharacterized protein</fullName>
    </submittedName>
</protein>
<gene>
    <name evidence="1" type="ORF">V7x_42690</name>
</gene>
<comment type="caution">
    <text evidence="1">The sequence shown here is derived from an EMBL/GenBank/DDBJ whole genome shotgun (WGS) entry which is preliminary data.</text>
</comment>
<sequence length="78" mass="8763">MTTGENPDPMDLLTEDLLTFAQAAQEIPTRPSTGQIYRWADRGVSGIKLQSVWVGNSRRTSRQAITRFLQQTQRPSVS</sequence>
<dbReference type="EMBL" id="SJPZ01000002">
    <property type="protein sequence ID" value="TWU62534.1"/>
    <property type="molecule type" value="Genomic_DNA"/>
</dbReference>
<dbReference type="AlphaFoldDB" id="A0A5C6FML9"/>
<dbReference type="Proteomes" id="UP000316476">
    <property type="component" value="Unassembled WGS sequence"/>
</dbReference>
<name>A0A5C6FML9_9PLAN</name>
<evidence type="ECO:0000313" key="1">
    <source>
        <dbReference type="EMBL" id="TWU62534.1"/>
    </source>
</evidence>
<dbReference type="OrthoDB" id="290434at2"/>
<dbReference type="Pfam" id="PF07618">
    <property type="entry name" value="DUF1580"/>
    <property type="match status" value="1"/>
</dbReference>
<proteinExistence type="predicted"/>
<dbReference type="RefSeq" id="WP_146415311.1">
    <property type="nucleotide sequence ID" value="NZ_SJPZ01000002.1"/>
</dbReference>
<accession>A0A5C6FML9</accession>
<dbReference type="InterPro" id="IPR011474">
    <property type="entry name" value="DUF1580"/>
</dbReference>